<dbReference type="Gene3D" id="1.50.10.10">
    <property type="match status" value="1"/>
</dbReference>
<dbReference type="InterPro" id="IPR012341">
    <property type="entry name" value="6hp_glycosidase-like_sf"/>
</dbReference>
<sequence length="680" mass="76452">MLKLFSKVIVFSGLVATIGACNSIDSRSADNAVSSVDINSLADTLSDRWKLTNQGIEWQVSDSHEDHIEMSGEQISTIIYYGSDENGNLTLNRKLVWPMLRTIPNDTHASLIHDFPLSITPVIKINNEKSSKEQLKHVRIDGVLALTSQLKNDISLTRTLSPSTTQAVMIEQLHFVNKGNQSATITTEPLNYQVQTPADKGIYGVYTIEARSDKSEDITIKPGESASVFVNYFATKQGQNTVFNSSLEIEKRRNYVASLQQVLQLKTPDPVINKMFDFAKLRSAESIFRTKGGLMHAPGGGRYYAAIWANDQAEYINPFFPFLGNQRGNESAINSFRHFARFMNDEGKHIPSSIIAEGDDIWDGAGDRGDCAMIAYGASRYALAIADKDQATELLPLIDWCLDYSYKKINKDGVIGSDSDELEGRFPAGDYNLSTNMLTYGALISANYLNNELDRKSIADEYYNKALALRTAIESYFGANVQGFDTYQYYEGNDKLRAWIALPLTFGIFERKEETLDALLSEHLWSADGIYSEAGNKTFWDRATLYAFRGIFSAQETDTAMRYFKYYSRKRLLGEHVPYAVEAWPEGNQRHLSAESALYARTVTEGLFGIEPTGFKRFNLAPYLPSSWNNMCLKHIRAFNNDFNLCVERDGEDYTIKITQINGHSQRINWDGKSPVSVSF</sequence>
<dbReference type="RefSeq" id="WP_229817313.1">
    <property type="nucleotide sequence ID" value="NZ_BNAH01000011.1"/>
</dbReference>
<dbReference type="Proteomes" id="UP000626370">
    <property type="component" value="Unassembled WGS sequence"/>
</dbReference>
<evidence type="ECO:0000313" key="1">
    <source>
        <dbReference type="EMBL" id="GHE95938.1"/>
    </source>
</evidence>
<dbReference type="PROSITE" id="PS51257">
    <property type="entry name" value="PROKAR_LIPOPROTEIN"/>
    <property type="match status" value="1"/>
</dbReference>
<evidence type="ECO:0008006" key="3">
    <source>
        <dbReference type="Google" id="ProtNLM"/>
    </source>
</evidence>
<evidence type="ECO:0000313" key="2">
    <source>
        <dbReference type="Proteomes" id="UP000626370"/>
    </source>
</evidence>
<dbReference type="EMBL" id="BNAH01000011">
    <property type="protein sequence ID" value="GHE95938.1"/>
    <property type="molecule type" value="Genomic_DNA"/>
</dbReference>
<comment type="caution">
    <text evidence="1">The sequence shown here is derived from an EMBL/GenBank/DDBJ whole genome shotgun (WGS) entry which is preliminary data.</text>
</comment>
<dbReference type="InterPro" id="IPR008928">
    <property type="entry name" value="6-hairpin_glycosidase_sf"/>
</dbReference>
<dbReference type="SUPFAM" id="SSF48208">
    <property type="entry name" value="Six-hairpin glycosidases"/>
    <property type="match status" value="1"/>
</dbReference>
<gene>
    <name evidence="1" type="ORF">GCM10011501_26920</name>
</gene>
<proteinExistence type="predicted"/>
<reference evidence="2" key="1">
    <citation type="journal article" date="2019" name="Int. J. Syst. Evol. Microbiol.">
        <title>The Global Catalogue of Microorganisms (GCM) 10K type strain sequencing project: providing services to taxonomists for standard genome sequencing and annotation.</title>
        <authorList>
            <consortium name="The Broad Institute Genomics Platform"/>
            <consortium name="The Broad Institute Genome Sequencing Center for Infectious Disease"/>
            <person name="Wu L."/>
            <person name="Ma J."/>
        </authorList>
    </citation>
    <scope>NUCLEOTIDE SEQUENCE [LARGE SCALE GENOMIC DNA]</scope>
    <source>
        <strain evidence="2">CGMCC 1.15922</strain>
    </source>
</reference>
<accession>A0ABQ3IZ19</accession>
<keyword evidence="2" id="KW-1185">Reference proteome</keyword>
<name>A0ABQ3IZ19_9GAMM</name>
<protein>
    <recommendedName>
        <fullName evidence="3">Six-hairpin glycosidase-like protein</fullName>
    </recommendedName>
</protein>
<organism evidence="1 2">
    <name type="scientific">Thalassotalea profundi</name>
    <dbReference type="NCBI Taxonomy" id="2036687"/>
    <lineage>
        <taxon>Bacteria</taxon>
        <taxon>Pseudomonadati</taxon>
        <taxon>Pseudomonadota</taxon>
        <taxon>Gammaproteobacteria</taxon>
        <taxon>Alteromonadales</taxon>
        <taxon>Colwelliaceae</taxon>
        <taxon>Thalassotalea</taxon>
    </lineage>
</organism>